<evidence type="ECO:0000313" key="4">
    <source>
        <dbReference type="EMBL" id="GAA3862955.1"/>
    </source>
</evidence>
<feature type="domain" description="Alpha/beta-hydrolase catalytic" evidence="2">
    <location>
        <begin position="240"/>
        <end position="527"/>
    </location>
</feature>
<keyword evidence="5" id="KW-1185">Reference proteome</keyword>
<proteinExistence type="predicted"/>
<dbReference type="InterPro" id="IPR027787">
    <property type="entry name" value="Alpha/beta-hydrolase_catalytic"/>
</dbReference>
<dbReference type="EMBL" id="BAABCN010000002">
    <property type="protein sequence ID" value="GAA3862955.1"/>
    <property type="molecule type" value="Genomic_DNA"/>
</dbReference>
<evidence type="ECO:0000259" key="2">
    <source>
        <dbReference type="Pfam" id="PF10081"/>
    </source>
</evidence>
<feature type="transmembrane region" description="Helical" evidence="1">
    <location>
        <begin position="75"/>
        <end position="97"/>
    </location>
</feature>
<keyword evidence="1" id="KW-1133">Transmembrane helix</keyword>
<dbReference type="Proteomes" id="UP001501803">
    <property type="component" value="Unassembled WGS sequence"/>
</dbReference>
<evidence type="ECO:0000256" key="1">
    <source>
        <dbReference type="SAM" id="Phobius"/>
    </source>
</evidence>
<comment type="caution">
    <text evidence="4">The sequence shown here is derived from an EMBL/GenBank/DDBJ whole genome shotgun (WGS) entry which is preliminary data.</text>
</comment>
<evidence type="ECO:0000259" key="3">
    <source>
        <dbReference type="Pfam" id="PF15420"/>
    </source>
</evidence>
<evidence type="ECO:0000313" key="5">
    <source>
        <dbReference type="Proteomes" id="UP001501803"/>
    </source>
</evidence>
<keyword evidence="1" id="KW-0472">Membrane</keyword>
<dbReference type="RefSeq" id="WP_345061727.1">
    <property type="nucleotide sequence ID" value="NZ_BAABCN010000002.1"/>
</dbReference>
<organism evidence="4 5">
    <name type="scientific">Leifsonia kafniensis</name>
    <dbReference type="NCBI Taxonomy" id="475957"/>
    <lineage>
        <taxon>Bacteria</taxon>
        <taxon>Bacillati</taxon>
        <taxon>Actinomycetota</taxon>
        <taxon>Actinomycetes</taxon>
        <taxon>Micrococcales</taxon>
        <taxon>Microbacteriaceae</taxon>
        <taxon>Leifsonia</taxon>
    </lineage>
</organism>
<sequence length="543" mass="57587">MRTRRWLPSDPGGILVGFLLAALSVTPSLLPRPALLQGVVTGLSFAIGYAFGALLLALLTRYVTWRPSARARRSARWGFAGVMLAASVVVAVAALGWQNEVRRFVEMPPATGLDLTLFFVGAIPTAVLCILVGRGMRALYRMLRTRVGVSVAGISTAVLVGIGVFLLGVVAMSAIDGVYQARNAGPADEVSEPSSSYRSAGVDSALDWNDLGRHGSVFIGGGPTTAEIEAATGAEAVNPIRVYAGLASADTSKERAALAVQELERTGAFDRSVLVVATPTGSGWLEAQTVDSLEYLHGGDTAIVAAQYAYTPSWVSFVFDPDAPIESARTLFDAVYEHWATLPSTDRPQLVVYGLSLGAHGGQGSFADLADLQQRTDGALFVGSPNGSPMWRNLTAQRDAGSPIWRPVLDDGSAVRWMSTPADFEALPGQWNSPRVAYLQHATDPVTWLGPELIWAEPDWLKSGQRAADVSPSMRWIPVVTGVQVVVDMLMGESVPARHGHNYGDVVLDGWRAVTGDGGLDAVATDRIRTIIAGYAVSASSTD</sequence>
<dbReference type="Pfam" id="PF10081">
    <property type="entry name" value="Abhydrolase_9"/>
    <property type="match status" value="1"/>
</dbReference>
<feature type="transmembrane region" description="Helical" evidence="1">
    <location>
        <begin position="12"/>
        <end position="30"/>
    </location>
</feature>
<keyword evidence="1" id="KW-0812">Transmembrane</keyword>
<feature type="transmembrane region" description="Helical" evidence="1">
    <location>
        <begin position="117"/>
        <end position="135"/>
    </location>
</feature>
<protein>
    <submittedName>
        <fullName evidence="4">Alpha/beta-hydrolase family protein</fullName>
    </submittedName>
</protein>
<feature type="domain" description="Alpha/beta-hydrolase N-terminal" evidence="3">
    <location>
        <begin position="26"/>
        <end position="223"/>
    </location>
</feature>
<name>A0ABP7K213_9MICO</name>
<dbReference type="Pfam" id="PF15420">
    <property type="entry name" value="Abhydrolase_9_N"/>
    <property type="match status" value="1"/>
</dbReference>
<reference evidence="5" key="1">
    <citation type="journal article" date="2019" name="Int. J. Syst. Evol. Microbiol.">
        <title>The Global Catalogue of Microorganisms (GCM) 10K type strain sequencing project: providing services to taxonomists for standard genome sequencing and annotation.</title>
        <authorList>
            <consortium name="The Broad Institute Genomics Platform"/>
            <consortium name="The Broad Institute Genome Sequencing Center for Infectious Disease"/>
            <person name="Wu L."/>
            <person name="Ma J."/>
        </authorList>
    </citation>
    <scope>NUCLEOTIDE SEQUENCE [LARGE SCALE GENOMIC DNA]</scope>
    <source>
        <strain evidence="5">JCM 17021</strain>
    </source>
</reference>
<gene>
    <name evidence="4" type="ORF">GCM10022381_03800</name>
</gene>
<feature type="transmembrane region" description="Helical" evidence="1">
    <location>
        <begin position="147"/>
        <end position="172"/>
    </location>
</feature>
<feature type="transmembrane region" description="Helical" evidence="1">
    <location>
        <begin position="42"/>
        <end position="63"/>
    </location>
</feature>
<dbReference type="InterPro" id="IPR027788">
    <property type="entry name" value="Alpha/beta-hydrolase_N_dom"/>
</dbReference>
<accession>A0ABP7K213</accession>